<accession>A0A1F5MHJ5</accession>
<dbReference type="Gene3D" id="3.30.160.250">
    <property type="match status" value="1"/>
</dbReference>
<gene>
    <name evidence="1" type="ORF">A3I48_03860</name>
</gene>
<name>A0A1F5MHJ5_9BACT</name>
<dbReference type="AlphaFoldDB" id="A0A1F5MHJ5"/>
<reference evidence="1 2" key="1">
    <citation type="journal article" date="2016" name="Nat. Commun.">
        <title>Thousands of microbial genomes shed light on interconnected biogeochemical processes in an aquifer system.</title>
        <authorList>
            <person name="Anantharaman K."/>
            <person name="Brown C.T."/>
            <person name="Hug L.A."/>
            <person name="Sharon I."/>
            <person name="Castelle C.J."/>
            <person name="Probst A.J."/>
            <person name="Thomas B.C."/>
            <person name="Singh A."/>
            <person name="Wilkins M.J."/>
            <person name="Karaoz U."/>
            <person name="Brodie E.L."/>
            <person name="Williams K.H."/>
            <person name="Hubbard S.S."/>
            <person name="Banfield J.F."/>
        </authorList>
    </citation>
    <scope>NUCLEOTIDE SEQUENCE [LARGE SCALE GENOMIC DNA]</scope>
</reference>
<evidence type="ECO:0008006" key="3">
    <source>
        <dbReference type="Google" id="ProtNLM"/>
    </source>
</evidence>
<dbReference type="SUPFAM" id="SSF143100">
    <property type="entry name" value="TTHA1013/TTHA0281-like"/>
    <property type="match status" value="1"/>
</dbReference>
<evidence type="ECO:0000313" key="1">
    <source>
        <dbReference type="EMBL" id="OGE64750.1"/>
    </source>
</evidence>
<evidence type="ECO:0000313" key="2">
    <source>
        <dbReference type="Proteomes" id="UP000178859"/>
    </source>
</evidence>
<dbReference type="EMBL" id="MFDT01000044">
    <property type="protein sequence ID" value="OGE64750.1"/>
    <property type="molecule type" value="Genomic_DNA"/>
</dbReference>
<dbReference type="Proteomes" id="UP000178859">
    <property type="component" value="Unassembled WGS sequence"/>
</dbReference>
<comment type="caution">
    <text evidence="1">The sequence shown here is derived from an EMBL/GenBank/DDBJ whole genome shotgun (WGS) entry which is preliminary data.</text>
</comment>
<protein>
    <recommendedName>
        <fullName evidence="3">HicB-like antitoxin of toxin-antitoxin system domain-containing protein</fullName>
    </recommendedName>
</protein>
<dbReference type="InterPro" id="IPR035069">
    <property type="entry name" value="TTHA1013/TTHA0281-like"/>
</dbReference>
<organism evidence="1 2">
    <name type="scientific">Candidatus Daviesbacteria bacterium RIFCSPLOWO2_02_FULL_36_7</name>
    <dbReference type="NCBI Taxonomy" id="1797792"/>
    <lineage>
        <taxon>Bacteria</taxon>
        <taxon>Candidatus Daviesiibacteriota</taxon>
    </lineage>
</organism>
<sequence>MKNPLVKYHLPKKVKVVLHKAKEGGFVVEFAQLPGCFTQIEDLSQLHESVTDAILTYFDVPREEASKMVYIPETHETAQAAIKRPHINPAQTKFDLFVAA</sequence>
<proteinExistence type="predicted"/>